<evidence type="ECO:0000256" key="1">
    <source>
        <dbReference type="SAM" id="MobiDB-lite"/>
    </source>
</evidence>
<evidence type="ECO:0000313" key="2">
    <source>
        <dbReference type="EMBL" id="KUM84438.1"/>
    </source>
</evidence>
<accession>A0A117PPD6</accession>
<gene>
    <name evidence="2" type="ORF">AQI94_31705</name>
</gene>
<reference evidence="2 3" key="1">
    <citation type="submission" date="2015-10" db="EMBL/GenBank/DDBJ databases">
        <title>Draft genome sequence of Streptomyces pseudovenezuelae DSM 40212, type strain for the species Streptomyces pseudovenezuelae.</title>
        <authorList>
            <person name="Ruckert C."/>
            <person name="Winkler A."/>
            <person name="Kalinowski J."/>
            <person name="Kampfer P."/>
            <person name="Glaeser S."/>
        </authorList>
    </citation>
    <scope>NUCLEOTIDE SEQUENCE [LARGE SCALE GENOMIC DNA]</scope>
    <source>
        <strain evidence="2 3">DSM 40212</strain>
    </source>
</reference>
<evidence type="ECO:0000313" key="3">
    <source>
        <dbReference type="Proteomes" id="UP000053039"/>
    </source>
</evidence>
<sequence length="99" mass="11204">MFAQLAVPPGGDAGTTQRQMSRLNADLVAQRQVRERLSAARERRDDLQRALSRVDVPWMNLDEGRRRSIVEAAGGELPVEALYRESVSSVHRTPTPRWH</sequence>
<protein>
    <submittedName>
        <fullName evidence="2">Uncharacterized protein</fullName>
    </submittedName>
</protein>
<dbReference type="Proteomes" id="UP000053039">
    <property type="component" value="Unassembled WGS sequence"/>
</dbReference>
<comment type="caution">
    <text evidence="2">The sequence shown here is derived from an EMBL/GenBank/DDBJ whole genome shotgun (WGS) entry which is preliminary data.</text>
</comment>
<dbReference type="EMBL" id="LMWM01000031">
    <property type="protein sequence ID" value="KUM84438.1"/>
    <property type="molecule type" value="Genomic_DNA"/>
</dbReference>
<name>A0A117PPD6_9ACTN</name>
<proteinExistence type="predicted"/>
<feature type="region of interest" description="Disordered" evidence="1">
    <location>
        <begin position="1"/>
        <end position="21"/>
    </location>
</feature>
<organism evidence="2 3">
    <name type="scientific">Streptomyces pseudovenezuelae</name>
    <dbReference type="NCBI Taxonomy" id="67350"/>
    <lineage>
        <taxon>Bacteria</taxon>
        <taxon>Bacillati</taxon>
        <taxon>Actinomycetota</taxon>
        <taxon>Actinomycetes</taxon>
        <taxon>Kitasatosporales</taxon>
        <taxon>Streptomycetaceae</taxon>
        <taxon>Streptomyces</taxon>
        <taxon>Streptomyces aurantiacus group</taxon>
    </lineage>
</organism>
<dbReference type="AlphaFoldDB" id="A0A117PPD6"/>